<dbReference type="AlphaFoldDB" id="A0A5D4SJA2"/>
<dbReference type="InterPro" id="IPR018770">
    <property type="entry name" value="ChloroindolylP_hydrolase"/>
</dbReference>
<feature type="transmembrane region" description="Helical" evidence="2">
    <location>
        <begin position="5"/>
        <end position="27"/>
    </location>
</feature>
<evidence type="ECO:0008006" key="5">
    <source>
        <dbReference type="Google" id="ProtNLM"/>
    </source>
</evidence>
<keyword evidence="2" id="KW-0812">Transmembrane</keyword>
<name>A0A5D4SJA2_9BACI</name>
<evidence type="ECO:0000313" key="3">
    <source>
        <dbReference type="EMBL" id="TYS63677.1"/>
    </source>
</evidence>
<proteinExistence type="predicted"/>
<evidence type="ECO:0000256" key="1">
    <source>
        <dbReference type="SAM" id="Coils"/>
    </source>
</evidence>
<evidence type="ECO:0000313" key="4">
    <source>
        <dbReference type="Proteomes" id="UP000324517"/>
    </source>
</evidence>
<dbReference type="RefSeq" id="WP_148980546.1">
    <property type="nucleotide sequence ID" value="NZ_JBNILM010000019.1"/>
</dbReference>
<sequence length="212" mass="24668">MKQFLLHSFIIILSFNLAAIGFLIVFLLTGNQIQLGILGAFGGFLGSYWALKRKLLPNNDLEKIERKEKKYVNAQLKEAKEKAKKINSSRFRVRSIFVYQTITKLSKISTKIIKMVEKEPVRYRTAQNFFHHHLDSSAIITEKYVHLLNQPVRTHEVSQALRETESALKQLERNMEKELMAVLSGDMNNLTTEIKLMNYQQLDTDKRIIEKK</sequence>
<dbReference type="Proteomes" id="UP000324517">
    <property type="component" value="Unassembled WGS sequence"/>
</dbReference>
<organism evidence="3 4">
    <name type="scientific">Sutcliffiella horikoshii</name>
    <dbReference type="NCBI Taxonomy" id="79883"/>
    <lineage>
        <taxon>Bacteria</taxon>
        <taxon>Bacillati</taxon>
        <taxon>Bacillota</taxon>
        <taxon>Bacilli</taxon>
        <taxon>Bacillales</taxon>
        <taxon>Bacillaceae</taxon>
        <taxon>Sutcliffiella</taxon>
    </lineage>
</organism>
<comment type="caution">
    <text evidence="3">The sequence shown here is derived from an EMBL/GenBank/DDBJ whole genome shotgun (WGS) entry which is preliminary data.</text>
</comment>
<dbReference type="Pfam" id="PF10112">
    <property type="entry name" value="Halogen_Hydrol"/>
    <property type="match status" value="1"/>
</dbReference>
<dbReference type="EMBL" id="VTET01000018">
    <property type="protein sequence ID" value="TYS63677.1"/>
    <property type="molecule type" value="Genomic_DNA"/>
</dbReference>
<dbReference type="OrthoDB" id="2081028at2"/>
<reference evidence="3 4" key="1">
    <citation type="submission" date="2019-08" db="EMBL/GenBank/DDBJ databases">
        <title>Bacillus genomes from the desert of Cuatro Cienegas, Coahuila.</title>
        <authorList>
            <person name="Olmedo-Alvarez G."/>
        </authorList>
    </citation>
    <scope>NUCLEOTIDE SEQUENCE [LARGE SCALE GENOMIC DNA]</scope>
    <source>
        <strain evidence="3 4">CH98b_3T</strain>
    </source>
</reference>
<keyword evidence="2" id="KW-1133">Transmembrane helix</keyword>
<feature type="transmembrane region" description="Helical" evidence="2">
    <location>
        <begin position="33"/>
        <end position="51"/>
    </location>
</feature>
<feature type="coiled-coil region" evidence="1">
    <location>
        <begin position="154"/>
        <end position="181"/>
    </location>
</feature>
<keyword evidence="1" id="KW-0175">Coiled coil</keyword>
<evidence type="ECO:0000256" key="2">
    <source>
        <dbReference type="SAM" id="Phobius"/>
    </source>
</evidence>
<gene>
    <name evidence="3" type="ORF">FZC75_21005</name>
</gene>
<accession>A0A5D4SJA2</accession>
<keyword evidence="2" id="KW-0472">Membrane</keyword>
<protein>
    <recommendedName>
        <fullName evidence="5">5-bromo-4-chloroindolyl phosphate hydrolysis protein</fullName>
    </recommendedName>
</protein>